<dbReference type="AlphaFoldDB" id="A0A9D4ZFY5"/>
<dbReference type="GO" id="GO:0009699">
    <property type="term" value="P:phenylpropanoid biosynthetic process"/>
    <property type="evidence" value="ECO:0007669"/>
    <property type="project" value="UniProtKB-ARBA"/>
</dbReference>
<feature type="chain" id="PRO_5039757360" description="Dirigent protein" evidence="4">
    <location>
        <begin position="23"/>
        <end position="192"/>
    </location>
</feature>
<feature type="signal peptide" evidence="4">
    <location>
        <begin position="1"/>
        <end position="22"/>
    </location>
</feature>
<dbReference type="GO" id="GO:0048046">
    <property type="term" value="C:apoplast"/>
    <property type="evidence" value="ECO:0007669"/>
    <property type="project" value="UniProtKB-SubCell"/>
</dbReference>
<evidence type="ECO:0000256" key="2">
    <source>
        <dbReference type="ARBA" id="ARBA00011738"/>
    </source>
</evidence>
<keyword evidence="4" id="KW-0732">Signal</keyword>
<comment type="subunit">
    <text evidence="2 4">Homodimer.</text>
</comment>
<protein>
    <recommendedName>
        <fullName evidence="4">Dirigent protein</fullName>
    </recommendedName>
</protein>
<evidence type="ECO:0000256" key="3">
    <source>
        <dbReference type="ARBA" id="ARBA00022525"/>
    </source>
</evidence>
<dbReference type="OrthoDB" id="2000418at2759"/>
<dbReference type="InterPro" id="IPR004265">
    <property type="entry name" value="Dirigent"/>
</dbReference>
<keyword evidence="4" id="KW-0052">Apoplast</keyword>
<evidence type="ECO:0000313" key="6">
    <source>
        <dbReference type="Proteomes" id="UP000886520"/>
    </source>
</evidence>
<comment type="function">
    <text evidence="4">Dirigent proteins impart stereoselectivity on the phenoxy radical-coupling reaction, yielding optically active lignans from two molecules of coniferyl alcohol in the biosynthesis of lignans, flavonolignans, and alkaloids and thus plays a central role in plant secondary metabolism.</text>
</comment>
<evidence type="ECO:0000256" key="1">
    <source>
        <dbReference type="ARBA" id="ARBA00010746"/>
    </source>
</evidence>
<dbReference type="EMBL" id="JABFUD020000011">
    <property type="protein sequence ID" value="KAI5074004.1"/>
    <property type="molecule type" value="Genomic_DNA"/>
</dbReference>
<dbReference type="Proteomes" id="UP000886520">
    <property type="component" value="Chromosome 11"/>
</dbReference>
<comment type="caution">
    <text evidence="5">The sequence shown here is derived from an EMBL/GenBank/DDBJ whole genome shotgun (WGS) entry which is preliminary data.</text>
</comment>
<gene>
    <name evidence="5" type="ORF">GOP47_0012017</name>
</gene>
<reference evidence="5" key="1">
    <citation type="submission" date="2021-01" db="EMBL/GenBank/DDBJ databases">
        <title>Adiantum capillus-veneris genome.</title>
        <authorList>
            <person name="Fang Y."/>
            <person name="Liao Q."/>
        </authorList>
    </citation>
    <scope>NUCLEOTIDE SEQUENCE</scope>
    <source>
        <strain evidence="5">H3</strain>
        <tissue evidence="5">Leaf</tissue>
    </source>
</reference>
<accession>A0A9D4ZFY5</accession>
<dbReference type="InterPro" id="IPR044859">
    <property type="entry name" value="Allene_oxi_cyc_Dirigent"/>
</dbReference>
<dbReference type="Pfam" id="PF03018">
    <property type="entry name" value="Dirigent"/>
    <property type="match status" value="1"/>
</dbReference>
<evidence type="ECO:0000256" key="4">
    <source>
        <dbReference type="RuleBase" id="RU363099"/>
    </source>
</evidence>
<sequence>MAQIHASVLAVSVLLLLPCLQAKDRPCSLSFHLLLQRPPLNLHNAPGKAPAQLQQPLTGPHLFAEEPLVQYSAIEGRVIGRNVVGSASGLYLADAADGKEVRYLYCTATLQNYKIAEEEGMVRGSVVLIGSVSGGVLSVVGGTGDFAFAVGQAKVSMAAASPSSVNSTLLVSLHLDLLYPEDPDLFSGIDSL</sequence>
<comment type="similarity">
    <text evidence="1 4">Belongs to the plant dirigent protein family.</text>
</comment>
<dbReference type="Gene3D" id="2.40.480.10">
    <property type="entry name" value="Allene oxide cyclase-like"/>
    <property type="match status" value="1"/>
</dbReference>
<keyword evidence="3 4" id="KW-0964">Secreted</keyword>
<keyword evidence="6" id="KW-1185">Reference proteome</keyword>
<comment type="subcellular location">
    <subcellularLocation>
        <location evidence="4">Secreted</location>
        <location evidence="4">Extracellular space</location>
        <location evidence="4">Apoplast</location>
    </subcellularLocation>
</comment>
<proteinExistence type="inferred from homology"/>
<name>A0A9D4ZFY5_ADICA</name>
<organism evidence="5 6">
    <name type="scientific">Adiantum capillus-veneris</name>
    <name type="common">Maidenhair fern</name>
    <dbReference type="NCBI Taxonomy" id="13818"/>
    <lineage>
        <taxon>Eukaryota</taxon>
        <taxon>Viridiplantae</taxon>
        <taxon>Streptophyta</taxon>
        <taxon>Embryophyta</taxon>
        <taxon>Tracheophyta</taxon>
        <taxon>Polypodiopsida</taxon>
        <taxon>Polypodiidae</taxon>
        <taxon>Polypodiales</taxon>
        <taxon>Pteridineae</taxon>
        <taxon>Pteridaceae</taxon>
        <taxon>Vittarioideae</taxon>
        <taxon>Adiantum</taxon>
    </lineage>
</organism>
<evidence type="ECO:0000313" key="5">
    <source>
        <dbReference type="EMBL" id="KAI5074004.1"/>
    </source>
</evidence>